<accession>A0ABW5R2Q4</accession>
<reference evidence="3" key="1">
    <citation type="journal article" date="2019" name="Int. J. Syst. Evol. Microbiol.">
        <title>The Global Catalogue of Microorganisms (GCM) 10K type strain sequencing project: providing services to taxonomists for standard genome sequencing and annotation.</title>
        <authorList>
            <consortium name="The Broad Institute Genomics Platform"/>
            <consortium name="The Broad Institute Genome Sequencing Center for Infectious Disease"/>
            <person name="Wu L."/>
            <person name="Ma J."/>
        </authorList>
    </citation>
    <scope>NUCLEOTIDE SEQUENCE [LARGE SCALE GENOMIC DNA]</scope>
    <source>
        <strain evidence="3">TISTR 1827</strain>
    </source>
</reference>
<gene>
    <name evidence="2" type="ORF">ACFSW5_20540</name>
</gene>
<protein>
    <submittedName>
        <fullName evidence="2">Uncharacterized protein</fullName>
    </submittedName>
</protein>
<feature type="transmembrane region" description="Helical" evidence="1">
    <location>
        <begin position="56"/>
        <end position="77"/>
    </location>
</feature>
<evidence type="ECO:0000313" key="2">
    <source>
        <dbReference type="EMBL" id="MFD2662650.1"/>
    </source>
</evidence>
<sequence length="93" mass="9974">MDDKSVSISSKNAAKPDARRLVLITTVAAWIALAIGVVLCLFNLHEFNDRNVGLMVGIGFLVGSVFIYSCGMAVNMVEAYTRSSSAKDDDSSE</sequence>
<dbReference type="EMBL" id="JBHUMY010000031">
    <property type="protein sequence ID" value="MFD2662650.1"/>
    <property type="molecule type" value="Genomic_DNA"/>
</dbReference>
<organism evidence="2 3">
    <name type="scientific">Paenibacillus thailandensis</name>
    <dbReference type="NCBI Taxonomy" id="393250"/>
    <lineage>
        <taxon>Bacteria</taxon>
        <taxon>Bacillati</taxon>
        <taxon>Bacillota</taxon>
        <taxon>Bacilli</taxon>
        <taxon>Bacillales</taxon>
        <taxon>Paenibacillaceae</taxon>
        <taxon>Paenibacillus</taxon>
    </lineage>
</organism>
<dbReference type="RefSeq" id="WP_379277274.1">
    <property type="nucleotide sequence ID" value="NZ_JBHUGT010000043.1"/>
</dbReference>
<evidence type="ECO:0000313" key="3">
    <source>
        <dbReference type="Proteomes" id="UP001597493"/>
    </source>
</evidence>
<proteinExistence type="predicted"/>
<evidence type="ECO:0000256" key="1">
    <source>
        <dbReference type="SAM" id="Phobius"/>
    </source>
</evidence>
<keyword evidence="3" id="KW-1185">Reference proteome</keyword>
<keyword evidence="1" id="KW-0472">Membrane</keyword>
<dbReference type="Proteomes" id="UP001597493">
    <property type="component" value="Unassembled WGS sequence"/>
</dbReference>
<feature type="transmembrane region" description="Helical" evidence="1">
    <location>
        <begin position="21"/>
        <end position="44"/>
    </location>
</feature>
<name>A0ABW5R2Q4_9BACL</name>
<keyword evidence="1" id="KW-1133">Transmembrane helix</keyword>
<comment type="caution">
    <text evidence="2">The sequence shown here is derived from an EMBL/GenBank/DDBJ whole genome shotgun (WGS) entry which is preliminary data.</text>
</comment>
<keyword evidence="1" id="KW-0812">Transmembrane</keyword>